<proteinExistence type="inferred from homology"/>
<protein>
    <recommendedName>
        <fullName evidence="6">Enoyl-CoA hydratase domain-containing protein 3, mitochondrial</fullName>
    </recommendedName>
</protein>
<keyword evidence="2" id="KW-0276">Fatty acid metabolism</keyword>
<dbReference type="PANTHER" id="PTHR43602:SF1">
    <property type="entry name" value="ENOYL-COA HYDRATASE DOMAIN-CONTAINING PROTEIN 3, MITOCHONDRIAL"/>
    <property type="match status" value="1"/>
</dbReference>
<dbReference type="PROSITE" id="PS00166">
    <property type="entry name" value="ENOYL_COA_HYDRATASE"/>
    <property type="match status" value="1"/>
</dbReference>
<comment type="caution">
    <text evidence="8">The sequence shown here is derived from an EMBL/GenBank/DDBJ whole genome shotgun (WGS) entry which is preliminary data.</text>
</comment>
<dbReference type="InterPro" id="IPR029045">
    <property type="entry name" value="ClpP/crotonase-like_dom_sf"/>
</dbReference>
<dbReference type="Pfam" id="PF00378">
    <property type="entry name" value="ECH_1"/>
    <property type="match status" value="1"/>
</dbReference>
<organism evidence="8 9">
    <name type="scientific">Colwellia psychrerythraea</name>
    <name type="common">Vibrio psychroerythus</name>
    <dbReference type="NCBI Taxonomy" id="28229"/>
    <lineage>
        <taxon>Bacteria</taxon>
        <taxon>Pseudomonadati</taxon>
        <taxon>Pseudomonadota</taxon>
        <taxon>Gammaproteobacteria</taxon>
        <taxon>Alteromonadales</taxon>
        <taxon>Colwelliaceae</taxon>
        <taxon>Colwellia</taxon>
    </lineage>
</organism>
<evidence type="ECO:0000256" key="4">
    <source>
        <dbReference type="ARBA" id="ARBA00023098"/>
    </source>
</evidence>
<dbReference type="GO" id="GO:0016836">
    <property type="term" value="F:hydro-lyase activity"/>
    <property type="evidence" value="ECO:0007669"/>
    <property type="project" value="TreeGrafter"/>
</dbReference>
<dbReference type="NCBIfam" id="NF006008">
    <property type="entry name" value="PRK08139.1"/>
    <property type="match status" value="1"/>
</dbReference>
<evidence type="ECO:0000313" key="9">
    <source>
        <dbReference type="Proteomes" id="UP000243053"/>
    </source>
</evidence>
<comment type="function">
    <text evidence="5">May play a role in fatty acid biosynthesis and insulin sensitivity.</text>
</comment>
<dbReference type="EMBL" id="MAAF01000040">
    <property type="protein sequence ID" value="OUR82313.1"/>
    <property type="molecule type" value="Genomic_DNA"/>
</dbReference>
<dbReference type="PANTHER" id="PTHR43602">
    <property type="match status" value="1"/>
</dbReference>
<dbReference type="CDD" id="cd06558">
    <property type="entry name" value="crotonase-like"/>
    <property type="match status" value="1"/>
</dbReference>
<keyword evidence="4" id="KW-0443">Lipid metabolism</keyword>
<evidence type="ECO:0000256" key="7">
    <source>
        <dbReference type="RuleBase" id="RU003707"/>
    </source>
</evidence>
<comment type="similarity">
    <text evidence="1 7">Belongs to the enoyl-CoA hydratase/isomerase family.</text>
</comment>
<dbReference type="InterPro" id="IPR014748">
    <property type="entry name" value="Enoyl-CoA_hydra_C"/>
</dbReference>
<dbReference type="InterPro" id="IPR018376">
    <property type="entry name" value="Enoyl-CoA_hyd/isom_CS"/>
</dbReference>
<accession>A0A1Y5EHS9</accession>
<gene>
    <name evidence="8" type="ORF">A9Q75_06245</name>
</gene>
<evidence type="ECO:0000313" key="8">
    <source>
        <dbReference type="EMBL" id="OUR82313.1"/>
    </source>
</evidence>
<evidence type="ECO:0000256" key="2">
    <source>
        <dbReference type="ARBA" id="ARBA00022832"/>
    </source>
</evidence>
<name>A0A1Y5EHS9_COLPS</name>
<evidence type="ECO:0000256" key="5">
    <source>
        <dbReference type="ARBA" id="ARBA00037410"/>
    </source>
</evidence>
<dbReference type="InterPro" id="IPR001753">
    <property type="entry name" value="Enoyl-CoA_hydra/iso"/>
</dbReference>
<dbReference type="InterPro" id="IPR052377">
    <property type="entry name" value="Mitochondrial_ECH-domain"/>
</dbReference>
<dbReference type="Gene3D" id="1.10.12.10">
    <property type="entry name" value="Lyase 2-enoyl-coa Hydratase, Chain A, domain 2"/>
    <property type="match status" value="1"/>
</dbReference>
<sequence>MTLTNENQPYVLTNTNNHVLWLSMNRPKERNPLSSAMLRALHAHISEASENDDIRVIVITGEGGVFSAGHDLKEMSGRKENCEPDNAKRVKAVLDDCTQLMMSLIKSPKAIIACVQGTASAAGCQLVSMCDLAVTQDQAKFCAPGVNIGTFCTTPLVGIGRNMHRKHAMEIALTGDMFSAEDAMRFGLVNKVVKIADLKNETEKLANKIAQKSAVGIHSGKLAFYHQIEEPIEKAYISASHAMLHAMLSDECEEGVSAFFDKRAPQWQGL</sequence>
<dbReference type="SUPFAM" id="SSF52096">
    <property type="entry name" value="ClpP/crotonase"/>
    <property type="match status" value="1"/>
</dbReference>
<dbReference type="GO" id="GO:0006631">
    <property type="term" value="P:fatty acid metabolic process"/>
    <property type="evidence" value="ECO:0007669"/>
    <property type="project" value="UniProtKB-KW"/>
</dbReference>
<evidence type="ECO:0000256" key="6">
    <source>
        <dbReference type="ARBA" id="ARBA00040545"/>
    </source>
</evidence>
<dbReference type="Proteomes" id="UP000243053">
    <property type="component" value="Unassembled WGS sequence"/>
</dbReference>
<keyword evidence="3" id="KW-0809">Transit peptide</keyword>
<dbReference type="Gene3D" id="3.90.226.10">
    <property type="entry name" value="2-enoyl-CoA Hydratase, Chain A, domain 1"/>
    <property type="match status" value="1"/>
</dbReference>
<reference evidence="9" key="1">
    <citation type="journal article" date="2017" name="Proc. Natl. Acad. Sci. U.S.A.">
        <title>Simulation of Deepwater Horizon oil plume reveals substrate specialization within a complex community of hydrocarbon degraders.</title>
        <authorList>
            <person name="Hu P."/>
            <person name="Dubinsky E.A."/>
            <person name="Probst A.J."/>
            <person name="Wang J."/>
            <person name="Sieber C.M.K."/>
            <person name="Tom L.M."/>
            <person name="Gardinali P."/>
            <person name="Banfield J.F."/>
            <person name="Atlas R.M."/>
            <person name="Andersen G.L."/>
        </authorList>
    </citation>
    <scope>NUCLEOTIDE SEQUENCE [LARGE SCALE GENOMIC DNA]</scope>
</reference>
<evidence type="ECO:0000256" key="1">
    <source>
        <dbReference type="ARBA" id="ARBA00005254"/>
    </source>
</evidence>
<dbReference type="AlphaFoldDB" id="A0A1Y5EHS9"/>
<evidence type="ECO:0000256" key="3">
    <source>
        <dbReference type="ARBA" id="ARBA00022946"/>
    </source>
</evidence>